<dbReference type="Proteomes" id="UP000828390">
    <property type="component" value="Unassembled WGS sequence"/>
</dbReference>
<keyword evidence="2" id="KW-0472">Membrane</keyword>
<evidence type="ECO:0000256" key="1">
    <source>
        <dbReference type="SAM" id="MobiDB-lite"/>
    </source>
</evidence>
<evidence type="ECO:0000256" key="2">
    <source>
        <dbReference type="SAM" id="Phobius"/>
    </source>
</evidence>
<keyword evidence="4" id="KW-1185">Reference proteome</keyword>
<proteinExistence type="predicted"/>
<name>A0A9D4LL65_DREPO</name>
<dbReference type="EMBL" id="JAIWYP010000002">
    <property type="protein sequence ID" value="KAH3860050.1"/>
    <property type="molecule type" value="Genomic_DNA"/>
</dbReference>
<comment type="caution">
    <text evidence="3">The sequence shown here is derived from an EMBL/GenBank/DDBJ whole genome shotgun (WGS) entry which is preliminary data.</text>
</comment>
<feature type="region of interest" description="Disordered" evidence="1">
    <location>
        <begin position="52"/>
        <end position="71"/>
    </location>
</feature>
<gene>
    <name evidence="3" type="ORF">DPMN_022943</name>
</gene>
<protein>
    <submittedName>
        <fullName evidence="3">Uncharacterized protein</fullName>
    </submittedName>
</protein>
<accession>A0A9D4LL65</accession>
<keyword evidence="2" id="KW-0812">Transmembrane</keyword>
<evidence type="ECO:0000313" key="3">
    <source>
        <dbReference type="EMBL" id="KAH3860050.1"/>
    </source>
</evidence>
<feature type="transmembrane region" description="Helical" evidence="2">
    <location>
        <begin position="22"/>
        <end position="41"/>
    </location>
</feature>
<evidence type="ECO:0000313" key="4">
    <source>
        <dbReference type="Proteomes" id="UP000828390"/>
    </source>
</evidence>
<dbReference type="AlphaFoldDB" id="A0A9D4LL65"/>
<sequence length="71" mass="7938">MAGLWFIPAGRVCMRPGPLYQAVHWLIAPAGGALVWLALYIRPISLLSNTGHRRSATARDLARQEKKRNRS</sequence>
<organism evidence="3 4">
    <name type="scientific">Dreissena polymorpha</name>
    <name type="common">Zebra mussel</name>
    <name type="synonym">Mytilus polymorpha</name>
    <dbReference type="NCBI Taxonomy" id="45954"/>
    <lineage>
        <taxon>Eukaryota</taxon>
        <taxon>Metazoa</taxon>
        <taxon>Spiralia</taxon>
        <taxon>Lophotrochozoa</taxon>
        <taxon>Mollusca</taxon>
        <taxon>Bivalvia</taxon>
        <taxon>Autobranchia</taxon>
        <taxon>Heteroconchia</taxon>
        <taxon>Euheterodonta</taxon>
        <taxon>Imparidentia</taxon>
        <taxon>Neoheterodontei</taxon>
        <taxon>Myida</taxon>
        <taxon>Dreissenoidea</taxon>
        <taxon>Dreissenidae</taxon>
        <taxon>Dreissena</taxon>
    </lineage>
</organism>
<reference evidence="3" key="1">
    <citation type="journal article" date="2019" name="bioRxiv">
        <title>The Genome of the Zebra Mussel, Dreissena polymorpha: A Resource for Invasive Species Research.</title>
        <authorList>
            <person name="McCartney M.A."/>
            <person name="Auch B."/>
            <person name="Kono T."/>
            <person name="Mallez S."/>
            <person name="Zhang Y."/>
            <person name="Obille A."/>
            <person name="Becker A."/>
            <person name="Abrahante J.E."/>
            <person name="Garbe J."/>
            <person name="Badalamenti J.P."/>
            <person name="Herman A."/>
            <person name="Mangelson H."/>
            <person name="Liachko I."/>
            <person name="Sullivan S."/>
            <person name="Sone E.D."/>
            <person name="Koren S."/>
            <person name="Silverstein K.A.T."/>
            <person name="Beckman K.B."/>
            <person name="Gohl D.M."/>
        </authorList>
    </citation>
    <scope>NUCLEOTIDE SEQUENCE</scope>
    <source>
        <strain evidence="3">Duluth1</strain>
        <tissue evidence="3">Whole animal</tissue>
    </source>
</reference>
<reference evidence="3" key="2">
    <citation type="submission" date="2020-11" db="EMBL/GenBank/DDBJ databases">
        <authorList>
            <person name="McCartney M.A."/>
            <person name="Auch B."/>
            <person name="Kono T."/>
            <person name="Mallez S."/>
            <person name="Becker A."/>
            <person name="Gohl D.M."/>
            <person name="Silverstein K.A.T."/>
            <person name="Koren S."/>
            <person name="Bechman K.B."/>
            <person name="Herman A."/>
            <person name="Abrahante J.E."/>
            <person name="Garbe J."/>
        </authorList>
    </citation>
    <scope>NUCLEOTIDE SEQUENCE</scope>
    <source>
        <strain evidence="3">Duluth1</strain>
        <tissue evidence="3">Whole animal</tissue>
    </source>
</reference>
<keyword evidence="2" id="KW-1133">Transmembrane helix</keyword>